<evidence type="ECO:0000256" key="2">
    <source>
        <dbReference type="ARBA" id="ARBA00022692"/>
    </source>
</evidence>
<reference evidence="6 7" key="1">
    <citation type="submission" date="2018-12" db="EMBL/GenBank/DDBJ databases">
        <title>Complete genome sequence of Flaviflexus salsibiostraticola KCTC 33148.</title>
        <authorList>
            <person name="Bae J.-W."/>
        </authorList>
    </citation>
    <scope>NUCLEOTIDE SEQUENCE [LARGE SCALE GENOMIC DNA]</scope>
    <source>
        <strain evidence="6 7">KCTC 33148</strain>
    </source>
</reference>
<dbReference type="KEGG" id="fsl:EJO69_07920"/>
<organism evidence="6 7">
    <name type="scientific">Flaviflexus salsibiostraticola</name>
    <dbReference type="NCBI Taxonomy" id="1282737"/>
    <lineage>
        <taxon>Bacteria</taxon>
        <taxon>Bacillati</taxon>
        <taxon>Actinomycetota</taxon>
        <taxon>Actinomycetes</taxon>
        <taxon>Actinomycetales</taxon>
        <taxon>Actinomycetaceae</taxon>
        <taxon>Flaviflexus</taxon>
    </lineage>
</organism>
<comment type="subcellular location">
    <subcellularLocation>
        <location evidence="1">Endomembrane system</location>
        <topology evidence="1">Multi-pass membrane protein</topology>
    </subcellularLocation>
</comment>
<accession>A0A3Q8WVK8</accession>
<proteinExistence type="predicted"/>
<dbReference type="GO" id="GO:0005384">
    <property type="term" value="F:manganese ion transmembrane transporter activity"/>
    <property type="evidence" value="ECO:0007669"/>
    <property type="project" value="InterPro"/>
</dbReference>
<evidence type="ECO:0000256" key="4">
    <source>
        <dbReference type="ARBA" id="ARBA00023136"/>
    </source>
</evidence>
<dbReference type="CDD" id="cd02433">
    <property type="entry name" value="Nodulin-21_like_2"/>
    <property type="match status" value="1"/>
</dbReference>
<feature type="transmembrane region" description="Helical" evidence="5">
    <location>
        <begin position="314"/>
        <end position="337"/>
    </location>
</feature>
<keyword evidence="4 5" id="KW-0472">Membrane</keyword>
<dbReference type="GO" id="GO:0030026">
    <property type="term" value="P:intracellular manganese ion homeostasis"/>
    <property type="evidence" value="ECO:0007669"/>
    <property type="project" value="InterPro"/>
</dbReference>
<keyword evidence="3 5" id="KW-1133">Transmembrane helix</keyword>
<dbReference type="InterPro" id="IPR039376">
    <property type="entry name" value="Ferritin_CCC1_N"/>
</dbReference>
<evidence type="ECO:0000256" key="1">
    <source>
        <dbReference type="ARBA" id="ARBA00004127"/>
    </source>
</evidence>
<dbReference type="Pfam" id="PF01988">
    <property type="entry name" value="VIT1"/>
    <property type="match status" value="1"/>
</dbReference>
<dbReference type="GO" id="GO:0012505">
    <property type="term" value="C:endomembrane system"/>
    <property type="evidence" value="ECO:0007669"/>
    <property type="project" value="UniProtKB-SubCell"/>
</dbReference>
<feature type="transmembrane region" description="Helical" evidence="5">
    <location>
        <begin position="185"/>
        <end position="205"/>
    </location>
</feature>
<dbReference type="Proteomes" id="UP000270021">
    <property type="component" value="Chromosome"/>
</dbReference>
<feature type="transmembrane region" description="Helical" evidence="5">
    <location>
        <begin position="349"/>
        <end position="367"/>
    </location>
</feature>
<feature type="transmembrane region" description="Helical" evidence="5">
    <location>
        <begin position="87"/>
        <end position="107"/>
    </location>
</feature>
<dbReference type="AlphaFoldDB" id="A0A3Q8WVK8"/>
<dbReference type="OrthoDB" id="9789677at2"/>
<dbReference type="SUPFAM" id="SSF47240">
    <property type="entry name" value="Ferritin-like"/>
    <property type="match status" value="1"/>
</dbReference>
<dbReference type="EMBL" id="CP034438">
    <property type="protein sequence ID" value="AZN31116.1"/>
    <property type="molecule type" value="Genomic_DNA"/>
</dbReference>
<feature type="transmembrane region" description="Helical" evidence="5">
    <location>
        <begin position="291"/>
        <end position="308"/>
    </location>
</feature>
<keyword evidence="2 5" id="KW-0812">Transmembrane</keyword>
<evidence type="ECO:0000313" key="7">
    <source>
        <dbReference type="Proteomes" id="UP000270021"/>
    </source>
</evidence>
<evidence type="ECO:0000256" key="3">
    <source>
        <dbReference type="ARBA" id="ARBA00022989"/>
    </source>
</evidence>
<dbReference type="PANTHER" id="PTHR31851">
    <property type="entry name" value="FE(2+)/MN(2+) TRANSPORTER PCL1"/>
    <property type="match status" value="1"/>
</dbReference>
<keyword evidence="7" id="KW-1185">Reference proteome</keyword>
<dbReference type="InterPro" id="IPR008217">
    <property type="entry name" value="Ccc1_fam"/>
</dbReference>
<evidence type="ECO:0000256" key="5">
    <source>
        <dbReference type="SAM" id="Phobius"/>
    </source>
</evidence>
<evidence type="ECO:0000313" key="6">
    <source>
        <dbReference type="EMBL" id="AZN31116.1"/>
    </source>
</evidence>
<feature type="transmembrane region" description="Helical" evidence="5">
    <location>
        <begin position="155"/>
        <end position="179"/>
    </location>
</feature>
<dbReference type="CDD" id="cd01044">
    <property type="entry name" value="Ferritin_CCC1_N"/>
    <property type="match status" value="1"/>
</dbReference>
<sequence>MSAGMGENGSVMTEKRKSQRQIREWRRNLAEERAEYWVYRRLAETRTGEEREILLELAEAEKRHALHWRMLLGGDVGMPLRPSFRTLLLGFLARWFGFVFALALMQISEERATRRRSDEDDWGTPQMAADEAVHAEVIRSLATRGRNSMSGTFRAAVFGANDGLVSNLALVIGVAAAGIPNSTVLLTGVSGLLAGALSMAAGEWVSVRSQRELLEASTPDEKSNSLLPALDYEANELALVYRARGMSTDEATSMANRALDRIHASEHVNALGTQQMDFEEIGSPWRAASSSFLFFATGAVIPIIPFLFTSGMTAVAIATALVGLALMVTGGIVGILSGKPPFPRAMRQLLIGAGAGLITFVLGLLFGTSA</sequence>
<gene>
    <name evidence="6" type="ORF">EJO69_07920</name>
</gene>
<name>A0A3Q8WVK8_9ACTO</name>
<protein>
    <submittedName>
        <fullName evidence="6">Rubrerythrin family protein</fullName>
    </submittedName>
</protein>
<dbReference type="InterPro" id="IPR009078">
    <property type="entry name" value="Ferritin-like_SF"/>
</dbReference>